<dbReference type="Pfam" id="PF22677">
    <property type="entry name" value="Ble-like_N"/>
    <property type="match status" value="1"/>
</dbReference>
<accession>A0A3R8P8K5</accession>
<dbReference type="PANTHER" id="PTHR36503:SF2">
    <property type="entry name" value="BLR2408 PROTEIN"/>
    <property type="match status" value="1"/>
</dbReference>
<feature type="domain" description="VOC" evidence="1">
    <location>
        <begin position="3"/>
        <end position="127"/>
    </location>
</feature>
<dbReference type="Proteomes" id="UP000274515">
    <property type="component" value="Unassembled WGS sequence"/>
</dbReference>
<reference evidence="2 3" key="1">
    <citation type="submission" date="2018-11" db="EMBL/GenBank/DDBJ databases">
        <title>Saccharopolyspora rhizosphaerae sp. nov., an actinomycete isolated from rhizosphere soil in Thailand.</title>
        <authorList>
            <person name="Intra B."/>
            <person name="Euanorasetr J."/>
            <person name="Take A."/>
            <person name="Inahashi Y."/>
            <person name="Mori M."/>
            <person name="Panbangred W."/>
            <person name="Matsumoto A."/>
        </authorList>
    </citation>
    <scope>NUCLEOTIDE SEQUENCE [LARGE SCALE GENOMIC DNA]</scope>
    <source>
        <strain evidence="2 3">H219</strain>
    </source>
</reference>
<dbReference type="RefSeq" id="WP_125089239.1">
    <property type="nucleotide sequence ID" value="NZ_RSAA01000006.1"/>
</dbReference>
<proteinExistence type="predicted"/>
<evidence type="ECO:0000259" key="1">
    <source>
        <dbReference type="PROSITE" id="PS51819"/>
    </source>
</evidence>
<dbReference type="SUPFAM" id="SSF54593">
    <property type="entry name" value="Glyoxalase/Bleomycin resistance protein/Dihydroxybiphenyl dioxygenase"/>
    <property type="match status" value="1"/>
</dbReference>
<name>A0A3R8P8K5_9PSEU</name>
<dbReference type="InterPro" id="IPR037523">
    <property type="entry name" value="VOC_core"/>
</dbReference>
<dbReference type="PROSITE" id="PS51819">
    <property type="entry name" value="VOC"/>
    <property type="match status" value="1"/>
</dbReference>
<keyword evidence="2" id="KW-0560">Oxidoreductase</keyword>
<dbReference type="AlphaFoldDB" id="A0A3R8P8K5"/>
<sequence length="130" mass="14544">MAMQTYLNLPVEDLNRSVEFFTALGFSFDQNFTDQNATCMVISGDAYVMLLVKPFFKSFTPKDVADATKVTEVITALSADSREQVDELVEKARQAGSPRIGDVVEEGPMYSRSFEDPDGHIWEVVHMPVD</sequence>
<dbReference type="OrthoDB" id="4265398at2"/>
<evidence type="ECO:0000313" key="3">
    <source>
        <dbReference type="Proteomes" id="UP000274515"/>
    </source>
</evidence>
<dbReference type="InterPro" id="IPR053863">
    <property type="entry name" value="Glyoxy/Ble-like_N"/>
</dbReference>
<dbReference type="InterPro" id="IPR029068">
    <property type="entry name" value="Glyas_Bleomycin-R_OHBP_Dase"/>
</dbReference>
<keyword evidence="3" id="KW-1185">Reference proteome</keyword>
<dbReference type="Gene3D" id="3.10.180.10">
    <property type="entry name" value="2,3-Dihydroxybiphenyl 1,2-Dioxygenase, domain 1"/>
    <property type="match status" value="1"/>
</dbReference>
<organism evidence="2 3">
    <name type="scientific">Saccharopolyspora rhizosphaerae</name>
    <dbReference type="NCBI Taxonomy" id="2492662"/>
    <lineage>
        <taxon>Bacteria</taxon>
        <taxon>Bacillati</taxon>
        <taxon>Actinomycetota</taxon>
        <taxon>Actinomycetes</taxon>
        <taxon>Pseudonocardiales</taxon>
        <taxon>Pseudonocardiaceae</taxon>
        <taxon>Saccharopolyspora</taxon>
    </lineage>
</organism>
<keyword evidence="2" id="KW-0223">Dioxygenase</keyword>
<comment type="caution">
    <text evidence="2">The sequence shown here is derived from an EMBL/GenBank/DDBJ whole genome shotgun (WGS) entry which is preliminary data.</text>
</comment>
<dbReference type="GO" id="GO:0051213">
    <property type="term" value="F:dioxygenase activity"/>
    <property type="evidence" value="ECO:0007669"/>
    <property type="project" value="UniProtKB-KW"/>
</dbReference>
<dbReference type="PANTHER" id="PTHR36503">
    <property type="entry name" value="BLR2520 PROTEIN"/>
    <property type="match status" value="1"/>
</dbReference>
<gene>
    <name evidence="2" type="ORF">EIL87_06415</name>
</gene>
<evidence type="ECO:0000313" key="2">
    <source>
        <dbReference type="EMBL" id="RRO18741.1"/>
    </source>
</evidence>
<dbReference type="EMBL" id="RSAA01000006">
    <property type="protein sequence ID" value="RRO18741.1"/>
    <property type="molecule type" value="Genomic_DNA"/>
</dbReference>
<protein>
    <submittedName>
        <fullName evidence="2">Glyoxalase/bleomycin resistance/extradiol dioxygenase family protein</fullName>
    </submittedName>
</protein>